<feature type="compositionally biased region" description="Low complexity" evidence="1">
    <location>
        <begin position="698"/>
        <end position="728"/>
    </location>
</feature>
<dbReference type="eggNOG" id="ENOG502QQXV">
    <property type="taxonomic scope" value="Eukaryota"/>
</dbReference>
<evidence type="ECO:0000256" key="1">
    <source>
        <dbReference type="SAM" id="MobiDB-lite"/>
    </source>
</evidence>
<protein>
    <submittedName>
        <fullName evidence="2">Uncharacterized protein</fullName>
    </submittedName>
</protein>
<evidence type="ECO:0000313" key="3">
    <source>
        <dbReference type="Proteomes" id="UP000001058"/>
    </source>
</evidence>
<dbReference type="InterPro" id="IPR011989">
    <property type="entry name" value="ARM-like"/>
</dbReference>
<organism evidence="3">
    <name type="scientific">Volvox carteri f. nagariensis</name>
    <dbReference type="NCBI Taxonomy" id="3068"/>
    <lineage>
        <taxon>Eukaryota</taxon>
        <taxon>Viridiplantae</taxon>
        <taxon>Chlorophyta</taxon>
        <taxon>core chlorophytes</taxon>
        <taxon>Chlorophyceae</taxon>
        <taxon>CS clade</taxon>
        <taxon>Chlamydomonadales</taxon>
        <taxon>Volvocaceae</taxon>
        <taxon>Volvox</taxon>
    </lineage>
</organism>
<dbReference type="OrthoDB" id="2017782at2759"/>
<dbReference type="EMBL" id="GL378324">
    <property type="protein sequence ID" value="EFJ52520.1"/>
    <property type="molecule type" value="Genomic_DNA"/>
</dbReference>
<sequence length="1008" mass="105838">MICFGCVENLRAKNIFRADKGVKCPFCRQYVTQYEPCNRFMLERNQPFLQRCYSEAGLGFSQGRIVTDGDTPQRVLNAFKQRGEERLMRLVKVLARPEVFLEVATHFLGSYGLQTLVEATLVIRQAMERAAAQGQAALTWFRSAHEGRDPHGVLLYAALPNAVDISRHEQATYLVQKLADHAEPQELVDLCGAIFPQGPDLVLDHKGVYVMNKLLSMLKTVCCGGVHRFDACELADGLCWHFMEAPDKLKFCLHNTLASKPPYGTLPSTPYGALRLGSQVASSAMRLMSSKNGPACVLSMLEMESVDAMCNELVRDLICSIAMKLQGSLYGLLMRTTCVDDRAPQVVRKLIQRLAAEHEEDWLDAFCQELINYGDVISESPEALEVLQDALCFNVQGDESVVEHITQLRQIVPSQATMRAIEEDICNRRDSNPDPPPPRYHAPSFITPILKYALAMSEMPLEPPPPPPKAGRTAGGSGNGGAYAGYGSAGIRNGGHGSRTGATQGNNVNAAFDESFFAEGLFDPAAPVQATTADGGLDGWGTSSGDPWANTSTGEDWLAGAGGSAQDIRAAPPPAAAAPTPATAAVAPAAPSQVAAAVAPTASAAPQSTGQMLLQSLQRPVPTAQAANGVFAAPSTATTSVAAQQATTQLRPIASVPSAAVAPVAAGIARPVAHPAVPPSSAVNPTLAAARAVAHAAMQAQQKAQQQAAQQGQHPAHQQQQQQPAAPAAQPPPPHHVQYHHPQFHQPPPQAEVPIELQPAVAEQGQPHQIPEEQRRQLQQHGMTNPPIGGTGAFLAHSALNGVGMATAASAVYATAVPYMPVPTTVAAAQAAQRPRMPAIPYPMALLNPALAVLNNTAGIAAFAPRANNALVLRPTAVPVVQVPVTAQVPQAPSAGVIAAAPATPYSAGAASAATAATAAAGRQTVTTAPAALHVSHPHPPPSDAAASRPQILAPAPLAAGRGTASTTADVLASWQCQICTYNHKGAEAHFLACAICGCERGLQQLPP</sequence>
<dbReference type="SUPFAM" id="SSF48371">
    <property type="entry name" value="ARM repeat"/>
    <property type="match status" value="1"/>
</dbReference>
<feature type="compositionally biased region" description="Polar residues" evidence="1">
    <location>
        <begin position="541"/>
        <end position="554"/>
    </location>
</feature>
<dbReference type="GeneID" id="9624548"/>
<feature type="region of interest" description="Disordered" evidence="1">
    <location>
        <begin position="528"/>
        <end position="583"/>
    </location>
</feature>
<feature type="region of interest" description="Disordered" evidence="1">
    <location>
        <begin position="698"/>
        <end position="790"/>
    </location>
</feature>
<dbReference type="AlphaFoldDB" id="D8TJC7"/>
<dbReference type="InParanoid" id="D8TJC7"/>
<dbReference type="InterPro" id="IPR016024">
    <property type="entry name" value="ARM-type_fold"/>
</dbReference>
<dbReference type="KEGG" id="vcn:VOLCADRAFT_103016"/>
<gene>
    <name evidence="2" type="ORF">VOLCADRAFT_103016</name>
</gene>
<reference evidence="2 3" key="1">
    <citation type="journal article" date="2010" name="Science">
        <title>Genomic analysis of organismal complexity in the multicellular green alga Volvox carteri.</title>
        <authorList>
            <person name="Prochnik S.E."/>
            <person name="Umen J."/>
            <person name="Nedelcu A.M."/>
            <person name="Hallmann A."/>
            <person name="Miller S.M."/>
            <person name="Nishii I."/>
            <person name="Ferris P."/>
            <person name="Kuo A."/>
            <person name="Mitros T."/>
            <person name="Fritz-Laylin L.K."/>
            <person name="Hellsten U."/>
            <person name="Chapman J."/>
            <person name="Simakov O."/>
            <person name="Rensing S.A."/>
            <person name="Terry A."/>
            <person name="Pangilinan J."/>
            <person name="Kapitonov V."/>
            <person name="Jurka J."/>
            <person name="Salamov A."/>
            <person name="Shapiro H."/>
            <person name="Schmutz J."/>
            <person name="Grimwood J."/>
            <person name="Lindquist E."/>
            <person name="Lucas S."/>
            <person name="Grigoriev I.V."/>
            <person name="Schmitt R."/>
            <person name="Kirk D."/>
            <person name="Rokhsar D.S."/>
        </authorList>
    </citation>
    <scope>NUCLEOTIDE SEQUENCE [LARGE SCALE GENOMIC DNA]</scope>
    <source>
        <strain evidence="3">f. Nagariensis / Eve</strain>
    </source>
</reference>
<name>D8TJC7_VOLCA</name>
<feature type="region of interest" description="Disordered" evidence="1">
    <location>
        <begin position="458"/>
        <end position="478"/>
    </location>
</feature>
<accession>D8TJC7</accession>
<dbReference type="Gene3D" id="1.25.10.10">
    <property type="entry name" value="Leucine-rich Repeat Variant"/>
    <property type="match status" value="1"/>
</dbReference>
<evidence type="ECO:0000313" key="2">
    <source>
        <dbReference type="EMBL" id="EFJ52520.1"/>
    </source>
</evidence>
<dbReference type="RefSeq" id="XP_002946593.1">
    <property type="nucleotide sequence ID" value="XM_002946547.1"/>
</dbReference>
<keyword evidence="3" id="KW-1185">Reference proteome</keyword>
<dbReference type="Proteomes" id="UP000001058">
    <property type="component" value="Unassembled WGS sequence"/>
</dbReference>
<proteinExistence type="predicted"/>